<name>A0A392N4L5_9FABA</name>
<feature type="non-terminal residue" evidence="9">
    <location>
        <position position="142"/>
    </location>
</feature>
<dbReference type="Proteomes" id="UP000265520">
    <property type="component" value="Unassembled WGS sequence"/>
</dbReference>
<evidence type="ECO:0000313" key="10">
    <source>
        <dbReference type="Proteomes" id="UP000265520"/>
    </source>
</evidence>
<comment type="similarity">
    <text evidence="1">Belongs to the protein kinase superfamily. CAMK Ser/Thr protein kinase family. CaMK subfamily.</text>
</comment>
<dbReference type="GO" id="GO:0005524">
    <property type="term" value="F:ATP binding"/>
    <property type="evidence" value="ECO:0007669"/>
    <property type="project" value="UniProtKB-KW"/>
</dbReference>
<dbReference type="PROSITE" id="PS50011">
    <property type="entry name" value="PROTEIN_KINASE_DOM"/>
    <property type="match status" value="1"/>
</dbReference>
<dbReference type="InterPro" id="IPR002048">
    <property type="entry name" value="EF_hand_dom"/>
</dbReference>
<evidence type="ECO:0000259" key="7">
    <source>
        <dbReference type="PROSITE" id="PS50011"/>
    </source>
</evidence>
<dbReference type="InterPro" id="IPR000719">
    <property type="entry name" value="Prot_kinase_dom"/>
</dbReference>
<dbReference type="InterPro" id="IPR050205">
    <property type="entry name" value="CDPK_Ser/Thr_kinases"/>
</dbReference>
<evidence type="ECO:0000256" key="2">
    <source>
        <dbReference type="ARBA" id="ARBA00022527"/>
    </source>
</evidence>
<dbReference type="SUPFAM" id="SSF56112">
    <property type="entry name" value="Protein kinase-like (PK-like)"/>
    <property type="match status" value="1"/>
</dbReference>
<dbReference type="EMBL" id="LXQA010026095">
    <property type="protein sequence ID" value="MCH93928.1"/>
    <property type="molecule type" value="Genomic_DNA"/>
</dbReference>
<keyword evidence="2" id="KW-0723">Serine/threonine-protein kinase</keyword>
<organism evidence="9 10">
    <name type="scientific">Trifolium medium</name>
    <dbReference type="NCBI Taxonomy" id="97028"/>
    <lineage>
        <taxon>Eukaryota</taxon>
        <taxon>Viridiplantae</taxon>
        <taxon>Streptophyta</taxon>
        <taxon>Embryophyta</taxon>
        <taxon>Tracheophyta</taxon>
        <taxon>Spermatophyta</taxon>
        <taxon>Magnoliopsida</taxon>
        <taxon>eudicotyledons</taxon>
        <taxon>Gunneridae</taxon>
        <taxon>Pentapetalae</taxon>
        <taxon>rosids</taxon>
        <taxon>fabids</taxon>
        <taxon>Fabales</taxon>
        <taxon>Fabaceae</taxon>
        <taxon>Papilionoideae</taxon>
        <taxon>50 kb inversion clade</taxon>
        <taxon>NPAAA clade</taxon>
        <taxon>Hologalegina</taxon>
        <taxon>IRL clade</taxon>
        <taxon>Trifolieae</taxon>
        <taxon>Trifolium</taxon>
    </lineage>
</organism>
<reference evidence="9 10" key="1">
    <citation type="journal article" date="2018" name="Front. Plant Sci.">
        <title>Red Clover (Trifolium pratense) and Zigzag Clover (T. medium) - A Picture of Genomic Similarities and Differences.</title>
        <authorList>
            <person name="Dluhosova J."/>
            <person name="Istvanek J."/>
            <person name="Nedelnik J."/>
            <person name="Repkova J."/>
        </authorList>
    </citation>
    <scope>NUCLEOTIDE SEQUENCE [LARGE SCALE GENOMIC DNA]</scope>
    <source>
        <strain evidence="10">cv. 10/8</strain>
        <tissue evidence="9">Leaf</tissue>
    </source>
</reference>
<evidence type="ECO:0000313" key="9">
    <source>
        <dbReference type="EMBL" id="MCH93928.1"/>
    </source>
</evidence>
<accession>A0A392N4L5</accession>
<keyword evidence="5 9" id="KW-0418">Kinase</keyword>
<evidence type="ECO:0000256" key="5">
    <source>
        <dbReference type="ARBA" id="ARBA00022777"/>
    </source>
</evidence>
<proteinExistence type="inferred from homology"/>
<feature type="domain" description="Protein kinase" evidence="7">
    <location>
        <begin position="1"/>
        <end position="74"/>
    </location>
</feature>
<dbReference type="GO" id="GO:0005509">
    <property type="term" value="F:calcium ion binding"/>
    <property type="evidence" value="ECO:0007669"/>
    <property type="project" value="InterPro"/>
</dbReference>
<keyword evidence="10" id="KW-1185">Reference proteome</keyword>
<dbReference type="GO" id="GO:0004674">
    <property type="term" value="F:protein serine/threonine kinase activity"/>
    <property type="evidence" value="ECO:0007669"/>
    <property type="project" value="UniProtKB-KW"/>
</dbReference>
<evidence type="ECO:0000256" key="3">
    <source>
        <dbReference type="ARBA" id="ARBA00022679"/>
    </source>
</evidence>
<dbReference type="PROSITE" id="PS50222">
    <property type="entry name" value="EF_HAND_2"/>
    <property type="match status" value="1"/>
</dbReference>
<dbReference type="PANTHER" id="PTHR24349">
    <property type="entry name" value="SERINE/THREONINE-PROTEIN KINASE"/>
    <property type="match status" value="1"/>
</dbReference>
<keyword evidence="3" id="KW-0808">Transferase</keyword>
<evidence type="ECO:0000256" key="4">
    <source>
        <dbReference type="ARBA" id="ARBA00022741"/>
    </source>
</evidence>
<keyword evidence="6" id="KW-0067">ATP-binding</keyword>
<feature type="domain" description="EF-hand" evidence="8">
    <location>
        <begin position="115"/>
        <end position="142"/>
    </location>
</feature>
<dbReference type="Pfam" id="PF00069">
    <property type="entry name" value="Pkinase"/>
    <property type="match status" value="1"/>
</dbReference>
<evidence type="ECO:0000259" key="8">
    <source>
        <dbReference type="PROSITE" id="PS50222"/>
    </source>
</evidence>
<dbReference type="InterPro" id="IPR011009">
    <property type="entry name" value="Kinase-like_dom_sf"/>
</dbReference>
<evidence type="ECO:0000256" key="6">
    <source>
        <dbReference type="ARBA" id="ARBA00022840"/>
    </source>
</evidence>
<evidence type="ECO:0000256" key="1">
    <source>
        <dbReference type="ARBA" id="ARBA00005354"/>
    </source>
</evidence>
<dbReference type="AlphaFoldDB" id="A0A392N4L5"/>
<comment type="caution">
    <text evidence="9">The sequence shown here is derived from an EMBL/GenBank/DDBJ whole genome shotgun (WGS) entry which is preliminary data.</text>
</comment>
<dbReference type="Gene3D" id="1.10.510.10">
    <property type="entry name" value="Transferase(Phosphotransferase) domain 1"/>
    <property type="match status" value="1"/>
</dbReference>
<sequence>MTLLGVHIMLHLSRPFWARTESGIFRTVLRADPNFDDLPWPSVSPEGKDFVKRLLNKDYRKRMTAAQALTHPWLRDESRPIPLDILIYKLVKSYLHATPFKRAAVKALSKALTEDQLVYLRAQFRLLEPNRDGHVSLDNFKM</sequence>
<protein>
    <submittedName>
        <fullName evidence="9">CDPK-related kinase 3-like</fullName>
    </submittedName>
</protein>
<keyword evidence="4" id="KW-0547">Nucleotide-binding</keyword>